<keyword evidence="13" id="KW-1185">Reference proteome</keyword>
<dbReference type="AlphaFoldDB" id="A0A429ZRB7"/>
<dbReference type="GO" id="GO:0009252">
    <property type="term" value="P:peptidoglycan biosynthetic process"/>
    <property type="evidence" value="ECO:0007669"/>
    <property type="project" value="UniProtKB-KW"/>
</dbReference>
<evidence type="ECO:0000256" key="10">
    <source>
        <dbReference type="SAM" id="Phobius"/>
    </source>
</evidence>
<dbReference type="PANTHER" id="PTHR21581:SF6">
    <property type="entry name" value="TRAFFICKING PROTEIN PARTICLE COMPLEX SUBUNIT 12"/>
    <property type="match status" value="1"/>
</dbReference>
<dbReference type="GO" id="GO:0071555">
    <property type="term" value="P:cell wall organization"/>
    <property type="evidence" value="ECO:0007669"/>
    <property type="project" value="UniProtKB-KW"/>
</dbReference>
<dbReference type="Proteomes" id="UP000288490">
    <property type="component" value="Unassembled WGS sequence"/>
</dbReference>
<dbReference type="GO" id="GO:0006508">
    <property type="term" value="P:proteolysis"/>
    <property type="evidence" value="ECO:0007669"/>
    <property type="project" value="InterPro"/>
</dbReference>
<dbReference type="SUPFAM" id="SSF56601">
    <property type="entry name" value="beta-lactamase/transpeptidase-like"/>
    <property type="match status" value="1"/>
</dbReference>
<dbReference type="PANTHER" id="PTHR21581">
    <property type="entry name" value="D-ALANYL-D-ALANINE CARBOXYPEPTIDASE"/>
    <property type="match status" value="1"/>
</dbReference>
<keyword evidence="3" id="KW-0378">Hydrolase</keyword>
<accession>A0A429ZRB7</accession>
<keyword evidence="5" id="KW-0573">Peptidoglycan synthesis</keyword>
<feature type="active site" description="Proton acceptor" evidence="7">
    <location>
        <position position="75"/>
    </location>
</feature>
<keyword evidence="10" id="KW-0812">Transmembrane</keyword>
<evidence type="ECO:0000256" key="6">
    <source>
        <dbReference type="ARBA" id="ARBA00023316"/>
    </source>
</evidence>
<evidence type="ECO:0000256" key="3">
    <source>
        <dbReference type="ARBA" id="ARBA00022801"/>
    </source>
</evidence>
<dbReference type="InterPro" id="IPR012338">
    <property type="entry name" value="Beta-lactam/transpept-like"/>
</dbReference>
<dbReference type="EMBL" id="NGJT01000001">
    <property type="protein sequence ID" value="RST96270.1"/>
    <property type="molecule type" value="Genomic_DNA"/>
</dbReference>
<evidence type="ECO:0000256" key="9">
    <source>
        <dbReference type="RuleBase" id="RU004016"/>
    </source>
</evidence>
<dbReference type="OrthoDB" id="9791132at2"/>
<keyword evidence="10" id="KW-1133">Transmembrane helix</keyword>
<evidence type="ECO:0000259" key="11">
    <source>
        <dbReference type="Pfam" id="PF00768"/>
    </source>
</evidence>
<comment type="similarity">
    <text evidence="1 9">Belongs to the peptidase S11 family.</text>
</comment>
<dbReference type="GO" id="GO:0009002">
    <property type="term" value="F:serine-type D-Ala-D-Ala carboxypeptidase activity"/>
    <property type="evidence" value="ECO:0007669"/>
    <property type="project" value="InterPro"/>
</dbReference>
<comment type="caution">
    <text evidence="12">The sequence shown here is derived from an EMBL/GenBank/DDBJ whole genome shotgun (WGS) entry which is preliminary data.</text>
</comment>
<dbReference type="Gene3D" id="3.40.710.10">
    <property type="entry name" value="DD-peptidase/beta-lactamase superfamily"/>
    <property type="match status" value="1"/>
</dbReference>
<evidence type="ECO:0000256" key="7">
    <source>
        <dbReference type="PIRSR" id="PIRSR618044-1"/>
    </source>
</evidence>
<proteinExistence type="inferred from homology"/>
<feature type="active site" evidence="7">
    <location>
        <position position="132"/>
    </location>
</feature>
<feature type="transmembrane region" description="Helical" evidence="10">
    <location>
        <begin position="12"/>
        <end position="32"/>
    </location>
</feature>
<organism evidence="12 13">
    <name type="scientific">Vagococcus bubulae</name>
    <dbReference type="NCBI Taxonomy" id="1977868"/>
    <lineage>
        <taxon>Bacteria</taxon>
        <taxon>Bacillati</taxon>
        <taxon>Bacillota</taxon>
        <taxon>Bacilli</taxon>
        <taxon>Lactobacillales</taxon>
        <taxon>Enterococcaceae</taxon>
        <taxon>Vagococcus</taxon>
    </lineage>
</organism>
<dbReference type="GO" id="GO:0008360">
    <property type="term" value="P:regulation of cell shape"/>
    <property type="evidence" value="ECO:0007669"/>
    <property type="project" value="UniProtKB-KW"/>
</dbReference>
<feature type="binding site" evidence="8">
    <location>
        <position position="238"/>
    </location>
    <ligand>
        <name>substrate</name>
    </ligand>
</feature>
<keyword evidence="6" id="KW-0961">Cell wall biogenesis/degradation</keyword>
<evidence type="ECO:0000313" key="12">
    <source>
        <dbReference type="EMBL" id="RST96270.1"/>
    </source>
</evidence>
<evidence type="ECO:0000256" key="2">
    <source>
        <dbReference type="ARBA" id="ARBA00022729"/>
    </source>
</evidence>
<protein>
    <recommendedName>
        <fullName evidence="11">Peptidase S11 D-alanyl-D-alanine carboxypeptidase A N-terminal domain-containing protein</fullName>
    </recommendedName>
</protein>
<dbReference type="Pfam" id="PF00768">
    <property type="entry name" value="Peptidase_S11"/>
    <property type="match status" value="1"/>
</dbReference>
<dbReference type="InterPro" id="IPR018044">
    <property type="entry name" value="Peptidase_S11"/>
</dbReference>
<evidence type="ECO:0000256" key="1">
    <source>
        <dbReference type="ARBA" id="ARBA00007164"/>
    </source>
</evidence>
<feature type="domain" description="Peptidase S11 D-alanyl-D-alanine carboxypeptidase A N-terminal" evidence="11">
    <location>
        <begin position="43"/>
        <end position="268"/>
    </location>
</feature>
<name>A0A429ZRB7_9ENTE</name>
<sequence>MNEKRRLSGVRLRKGLVVLAIFSFSVFGYHFYRNGTFEVGLKPIHSQAAILIDTTGKTIASKQKNKKIKPASLAKIMTAIITLEKTDNIYNIATVDTDKVIQLQNSGASMAGFQPGDQVTVRELLYGLMLPSGADAAVSLAKHVSGSEETFVEEMNQKAKELGMNRTHFTNSYGLDDKEQYTTVADLALLTNYALKNGDFRAIFTSKFFQDDQFVFYSTVFEKFGEISLRNGELLGGKTGYTEDAGLCLASLAVIDGQEYILVSVGAKGNHDTEQFNMTDAKMIYQSL</sequence>
<reference evidence="12 13" key="1">
    <citation type="submission" date="2017-05" db="EMBL/GenBank/DDBJ databases">
        <title>Vagococcus spp. assemblies.</title>
        <authorList>
            <person name="Gulvik C.A."/>
        </authorList>
    </citation>
    <scope>NUCLEOTIDE SEQUENCE [LARGE SCALE GENOMIC DNA]</scope>
    <source>
        <strain evidence="12 13">SS1994</strain>
    </source>
</reference>
<evidence type="ECO:0000256" key="5">
    <source>
        <dbReference type="ARBA" id="ARBA00022984"/>
    </source>
</evidence>
<evidence type="ECO:0000256" key="8">
    <source>
        <dbReference type="PIRSR" id="PIRSR618044-2"/>
    </source>
</evidence>
<evidence type="ECO:0000313" key="13">
    <source>
        <dbReference type="Proteomes" id="UP000288490"/>
    </source>
</evidence>
<dbReference type="PRINTS" id="PR00725">
    <property type="entry name" value="DADACBPTASE1"/>
</dbReference>
<feature type="active site" description="Acyl-ester intermediate" evidence="7">
    <location>
        <position position="72"/>
    </location>
</feature>
<gene>
    <name evidence="12" type="ORF">CBF36_00635</name>
</gene>
<keyword evidence="10" id="KW-0472">Membrane</keyword>
<dbReference type="InterPro" id="IPR001967">
    <property type="entry name" value="Peptidase_S11_N"/>
</dbReference>
<keyword evidence="4" id="KW-0133">Cell shape</keyword>
<evidence type="ECO:0000256" key="4">
    <source>
        <dbReference type="ARBA" id="ARBA00022960"/>
    </source>
</evidence>
<keyword evidence="2" id="KW-0732">Signal</keyword>